<comment type="caution">
    <text evidence="2">The sequence shown here is derived from an EMBL/GenBank/DDBJ whole genome shotgun (WGS) entry which is preliminary data.</text>
</comment>
<dbReference type="AlphaFoldDB" id="A0A813GWM6"/>
<feature type="compositionally biased region" description="Polar residues" evidence="1">
    <location>
        <begin position="178"/>
        <end position="189"/>
    </location>
</feature>
<dbReference type="Proteomes" id="UP000654075">
    <property type="component" value="Unassembled WGS sequence"/>
</dbReference>
<evidence type="ECO:0000256" key="1">
    <source>
        <dbReference type="SAM" id="MobiDB-lite"/>
    </source>
</evidence>
<accession>A0A813GWM6</accession>
<keyword evidence="3" id="KW-1185">Reference proteome</keyword>
<dbReference type="InterPro" id="IPR022086">
    <property type="entry name" value="IMCp"/>
</dbReference>
<proteinExistence type="predicted"/>
<feature type="region of interest" description="Disordered" evidence="1">
    <location>
        <begin position="141"/>
        <end position="205"/>
    </location>
</feature>
<evidence type="ECO:0000313" key="2">
    <source>
        <dbReference type="EMBL" id="CAE8629008.1"/>
    </source>
</evidence>
<feature type="compositionally biased region" description="Polar residues" evidence="1">
    <location>
        <begin position="1"/>
        <end position="11"/>
    </location>
</feature>
<evidence type="ECO:0000313" key="3">
    <source>
        <dbReference type="Proteomes" id="UP000654075"/>
    </source>
</evidence>
<dbReference type="EMBL" id="CAJNNV010029568">
    <property type="protein sequence ID" value="CAE8629008.1"/>
    <property type="molecule type" value="Genomic_DNA"/>
</dbReference>
<name>A0A813GWM6_POLGL</name>
<reference evidence="2" key="1">
    <citation type="submission" date="2021-02" db="EMBL/GenBank/DDBJ databases">
        <authorList>
            <person name="Dougan E. K."/>
            <person name="Rhodes N."/>
            <person name="Thang M."/>
            <person name="Chan C."/>
        </authorList>
    </citation>
    <scope>NUCLEOTIDE SEQUENCE</scope>
</reference>
<organism evidence="2 3">
    <name type="scientific">Polarella glacialis</name>
    <name type="common">Dinoflagellate</name>
    <dbReference type="NCBI Taxonomy" id="89957"/>
    <lineage>
        <taxon>Eukaryota</taxon>
        <taxon>Sar</taxon>
        <taxon>Alveolata</taxon>
        <taxon>Dinophyceae</taxon>
        <taxon>Suessiales</taxon>
        <taxon>Suessiaceae</taxon>
        <taxon>Polarella</taxon>
    </lineage>
</organism>
<protein>
    <submittedName>
        <fullName evidence="2">Uncharacterized protein</fullName>
    </submittedName>
</protein>
<dbReference type="Pfam" id="PF12314">
    <property type="entry name" value="IMCp"/>
    <property type="match status" value="1"/>
</dbReference>
<feature type="compositionally biased region" description="Acidic residues" evidence="1">
    <location>
        <begin position="152"/>
        <end position="177"/>
    </location>
</feature>
<feature type="region of interest" description="Disordered" evidence="1">
    <location>
        <begin position="1"/>
        <end position="22"/>
    </location>
</feature>
<gene>
    <name evidence="2" type="ORF">PGLA1383_LOCUS45583</name>
</gene>
<sequence>MTRNQTAQQQLYRDDTDDRSAKRHERRHFADCILKHLLDLRDGQNEFRQNVNEIRAMKANIDEMKGMMHSLLAYQFANMCGLQAPSAQTNIFVEKVFEIPKLVEKIVEVPVYKHIEKIIEIPIYKNAEKESVPPICKAEDDQCAMQDHGPSEDEEGSYHEEEEADESSQEQDDEEDGNTFSSSRNSYNQVEPKVERPEAQQETTQHQLCRGQGHVKCGRCYHTERFGRHGACVRECALIGGSWGPSSCIPECQGDVT</sequence>